<reference evidence="1 2" key="1">
    <citation type="journal article" date="2024" name="Int. J. Syst. Evol. Microbiol.">
        <title>Clostridium omnivorum sp. nov., isolated from anoxic soil under the treatment of reductive soil disinfestation.</title>
        <authorList>
            <person name="Ueki A."/>
            <person name="Tonouchi A."/>
            <person name="Kaku N."/>
            <person name="Honma S."/>
            <person name="Ueki K."/>
        </authorList>
    </citation>
    <scope>NUCLEOTIDE SEQUENCE [LARGE SCALE GENOMIC DNA]</scope>
    <source>
        <strain evidence="1 2">E14</strain>
    </source>
</reference>
<dbReference type="SUPFAM" id="SSF56784">
    <property type="entry name" value="HAD-like"/>
    <property type="match status" value="1"/>
</dbReference>
<evidence type="ECO:0000313" key="1">
    <source>
        <dbReference type="EMBL" id="GLC29052.1"/>
    </source>
</evidence>
<comment type="caution">
    <text evidence="1">The sequence shown here is derived from an EMBL/GenBank/DDBJ whole genome shotgun (WGS) entry which is preliminary data.</text>
</comment>
<keyword evidence="2" id="KW-1185">Reference proteome</keyword>
<dbReference type="RefSeq" id="WP_264848330.1">
    <property type="nucleotide sequence ID" value="NZ_BRXR01000001.1"/>
</dbReference>
<name>A0ABQ5N1I6_9CLOT</name>
<gene>
    <name evidence="1" type="ORF">bsdE14_04620</name>
</gene>
<dbReference type="InterPro" id="IPR000150">
    <property type="entry name" value="Cof"/>
</dbReference>
<dbReference type="NCBIfam" id="TIGR00099">
    <property type="entry name" value="Cof-subfamily"/>
    <property type="match status" value="1"/>
</dbReference>
<dbReference type="SFLD" id="SFLDG01140">
    <property type="entry name" value="C2.B:_Phosphomannomutase_and_P"/>
    <property type="match status" value="1"/>
</dbReference>
<dbReference type="Pfam" id="PF08282">
    <property type="entry name" value="Hydrolase_3"/>
    <property type="match status" value="1"/>
</dbReference>
<organism evidence="1 2">
    <name type="scientific">Clostridium omnivorum</name>
    <dbReference type="NCBI Taxonomy" id="1604902"/>
    <lineage>
        <taxon>Bacteria</taxon>
        <taxon>Bacillati</taxon>
        <taxon>Bacillota</taxon>
        <taxon>Clostridia</taxon>
        <taxon>Eubacteriales</taxon>
        <taxon>Clostridiaceae</taxon>
        <taxon>Clostridium</taxon>
    </lineage>
</organism>
<dbReference type="PROSITE" id="PS01228">
    <property type="entry name" value="COF_1"/>
    <property type="match status" value="1"/>
</dbReference>
<dbReference type="SFLD" id="SFLDS00003">
    <property type="entry name" value="Haloacid_Dehalogenase"/>
    <property type="match status" value="1"/>
</dbReference>
<dbReference type="PANTHER" id="PTHR10000:SF8">
    <property type="entry name" value="HAD SUPERFAMILY HYDROLASE-LIKE, TYPE 3"/>
    <property type="match status" value="1"/>
</dbReference>
<dbReference type="CDD" id="cd07516">
    <property type="entry name" value="HAD_Pase"/>
    <property type="match status" value="1"/>
</dbReference>
<accession>A0ABQ5N1I6</accession>
<protein>
    <submittedName>
        <fullName evidence="1">Haloacid dehalogenase</fullName>
    </submittedName>
</protein>
<sequence length="273" mass="30635">MYKLFCTDMDGTLLNNEGKVSEENKMAIKMAQDRGVKVAICTGRLFTSANYFAEIVGTKVPLICANGAYVREKDKDEIIYMSVLGADNCKKVLSIAKKYGLYPHFNTSDTVFTEKIIYSSEVYFKMNKTLPKEMQIKIQVVNNWEKTFEENKECILKCIVVDDDIEKIKSAKSELALEDELEVVSSRENNIEIMCKGVSKGRAVEILAGYYNINKEEVICIGDNENDISMLKYAGLGIAMANGEEKVLEIADFITDTNENSGVAKAIEKFILI</sequence>
<proteinExistence type="predicted"/>
<dbReference type="Gene3D" id="3.30.1240.10">
    <property type="match status" value="1"/>
</dbReference>
<dbReference type="PROSITE" id="PS01229">
    <property type="entry name" value="COF_2"/>
    <property type="match status" value="1"/>
</dbReference>
<dbReference type="InterPro" id="IPR036412">
    <property type="entry name" value="HAD-like_sf"/>
</dbReference>
<dbReference type="SFLD" id="SFLDG01144">
    <property type="entry name" value="C2.B.4:_PGP_Like"/>
    <property type="match status" value="1"/>
</dbReference>
<dbReference type="InterPro" id="IPR006379">
    <property type="entry name" value="HAD-SF_hydro_IIB"/>
</dbReference>
<dbReference type="NCBIfam" id="TIGR01484">
    <property type="entry name" value="HAD-SF-IIB"/>
    <property type="match status" value="1"/>
</dbReference>
<dbReference type="InterPro" id="IPR023214">
    <property type="entry name" value="HAD_sf"/>
</dbReference>
<dbReference type="Proteomes" id="UP001208567">
    <property type="component" value="Unassembled WGS sequence"/>
</dbReference>
<dbReference type="Gene3D" id="3.40.50.1000">
    <property type="entry name" value="HAD superfamily/HAD-like"/>
    <property type="match status" value="1"/>
</dbReference>
<evidence type="ECO:0000313" key="2">
    <source>
        <dbReference type="Proteomes" id="UP001208567"/>
    </source>
</evidence>
<dbReference type="PANTHER" id="PTHR10000">
    <property type="entry name" value="PHOSPHOSERINE PHOSPHATASE"/>
    <property type="match status" value="1"/>
</dbReference>
<dbReference type="EMBL" id="BRXR01000001">
    <property type="protein sequence ID" value="GLC29052.1"/>
    <property type="molecule type" value="Genomic_DNA"/>
</dbReference>